<dbReference type="InterPro" id="IPR043682">
    <property type="entry name" value="RqcH_bacterial"/>
</dbReference>
<dbReference type="RefSeq" id="WP_002845256.1">
    <property type="nucleotide sequence ID" value="NZ_FOVA01000010.1"/>
</dbReference>
<dbReference type="GO" id="GO:1990112">
    <property type="term" value="C:RQC complex"/>
    <property type="evidence" value="ECO:0007669"/>
    <property type="project" value="TreeGrafter"/>
</dbReference>
<evidence type="ECO:0000259" key="6">
    <source>
        <dbReference type="Pfam" id="PF05670"/>
    </source>
</evidence>
<keyword evidence="5" id="KW-0175">Coiled coil</keyword>
<sequence length="588" mass="67746">MAFDAIVVNSLARELNEMLEGTKIDKVYQPEKDEVCLKIRAGKDNYKLVLSASPSHPRVYIADNYEKQNPKKAPVFCMTLRKHIQSGVIAGVVQVGFERIIRIAIDSYDELREKTRKYLYVEIMGKHSNIILVHDTENRILDSIKRVPPSVSRLRQILPGMAYELPPVQDKINPMANIDRQELIDRIRSCDMQIFKAIYSNILGLSPTVAREICYRLDIDKSMSSLEIGDGEIDRIIKEINIMFGKLELGQAYPNMIIDQKRDKIVEFSSIKLNQYEDLTEINFDRVSQAIESYYISKDIKDRINQRASAMKKSLQIKLDRVNNKIKKQNQELLESEKADDYRVKGELLTSYIYMVQKGMEEVELDNFYDNNSKIRVSLNKNLTPSENAQKYFKKYNKMKNASEEISKQIKINLEESEYLENSLLAIENCDNDKDLKEIREELIREGYIKSYRMPKKDIKPNTQYLKYMSSGGNLIMVGKNNKQNDYLTLRLADNEDLWFHTKNIPGSHVVLKCAGKKVLDEEILEAATLAAYYSKAKMSANVPVDYTIKKHVKKPSGAKPGMVIYETNKTAYVTPSDEAKAKIRGFE</sequence>
<gene>
    <name evidence="5" type="primary">rqcH</name>
    <name evidence="7" type="ORF">NCTC11460_01342</name>
</gene>
<dbReference type="Pfam" id="PF05670">
    <property type="entry name" value="NFACT-R_1"/>
    <property type="match status" value="1"/>
</dbReference>
<reference evidence="7 8" key="1">
    <citation type="submission" date="2018-06" db="EMBL/GenBank/DDBJ databases">
        <authorList>
            <consortium name="Pathogen Informatics"/>
            <person name="Doyle S."/>
        </authorList>
    </citation>
    <scope>NUCLEOTIDE SEQUENCE [LARGE SCALE GENOMIC DNA]</scope>
    <source>
        <strain evidence="7 8">NCTC11460</strain>
    </source>
</reference>
<comment type="subunit">
    <text evidence="5">Associates with stalled 50S ribosomal subunits. Binds to RqcP.</text>
</comment>
<evidence type="ECO:0000256" key="3">
    <source>
        <dbReference type="ARBA" id="ARBA00022884"/>
    </source>
</evidence>
<keyword evidence="4 5" id="KW-0648">Protein biosynthesis</keyword>
<dbReference type="FunFam" id="2.30.310.10:FF:000004">
    <property type="entry name" value="Fibronectin-binding protein A"/>
    <property type="match status" value="1"/>
</dbReference>
<dbReference type="Gene3D" id="1.10.8.50">
    <property type="match status" value="1"/>
</dbReference>
<feature type="coiled-coil region" evidence="5">
    <location>
        <begin position="305"/>
        <end position="339"/>
    </location>
</feature>
<dbReference type="Gene3D" id="2.30.310.10">
    <property type="entry name" value="ibrinogen binding protein from staphylococcus aureus domain"/>
    <property type="match status" value="1"/>
</dbReference>
<evidence type="ECO:0000313" key="8">
    <source>
        <dbReference type="Proteomes" id="UP000255101"/>
    </source>
</evidence>
<accession>A0A379CH58</accession>
<protein>
    <recommendedName>
        <fullName evidence="5">Rqc2 homolog RqcH</fullName>
        <shortName evidence="5">RqcH</shortName>
    </recommendedName>
</protein>
<proteinExistence type="inferred from homology"/>
<dbReference type="GO" id="GO:0043023">
    <property type="term" value="F:ribosomal large subunit binding"/>
    <property type="evidence" value="ECO:0007669"/>
    <property type="project" value="UniProtKB-UniRule"/>
</dbReference>
<evidence type="ECO:0000313" key="7">
    <source>
        <dbReference type="EMBL" id="SUB61409.1"/>
    </source>
</evidence>
<dbReference type="InterPro" id="IPR008532">
    <property type="entry name" value="NFACT_RNA-bd"/>
</dbReference>
<dbReference type="GO" id="GO:0019843">
    <property type="term" value="F:rRNA binding"/>
    <property type="evidence" value="ECO:0007669"/>
    <property type="project" value="UniProtKB-UniRule"/>
</dbReference>
<dbReference type="SUPFAM" id="SSF46946">
    <property type="entry name" value="S13-like H2TH domain"/>
    <property type="match status" value="1"/>
</dbReference>
<evidence type="ECO:0000256" key="4">
    <source>
        <dbReference type="ARBA" id="ARBA00022917"/>
    </source>
</evidence>
<comment type="function">
    <text evidence="5">Key component of the ribosome quality control system (RQC), a ribosome-associated complex that mediates the extraction of incompletely synthesized nascent chains from stalled ribosomes and their subsequent degradation. RqcH recruits Ala-charged tRNA, and with RqcP directs the elongation of stalled nascent chains on 50S ribosomal subunits, leading to non-templated C-terminal alanine extensions (Ala tail). The Ala tail promotes nascent chain degradation. May add between 1 and at least 8 Ala residues. Binds to stalled 50S ribosomal subunits.</text>
</comment>
<dbReference type="Proteomes" id="UP000255101">
    <property type="component" value="Unassembled WGS sequence"/>
</dbReference>
<comment type="similarity">
    <text evidence="5">Belongs to the NEMF family.</text>
</comment>
<evidence type="ECO:0000256" key="1">
    <source>
        <dbReference type="ARBA" id="ARBA00022555"/>
    </source>
</evidence>
<dbReference type="PANTHER" id="PTHR15239">
    <property type="entry name" value="NUCLEAR EXPORT MEDIATOR FACTOR NEMF"/>
    <property type="match status" value="1"/>
</dbReference>
<dbReference type="AlphaFoldDB" id="A0A379CH58"/>
<feature type="domain" description="NFACT RNA-binding" evidence="6">
    <location>
        <begin position="467"/>
        <end position="558"/>
    </location>
</feature>
<dbReference type="InterPro" id="IPR010979">
    <property type="entry name" value="Ribosomal_uS13-like_H2TH"/>
</dbReference>
<keyword evidence="3 5" id="KW-0694">RNA-binding</keyword>
<keyword evidence="2 5" id="KW-0699">rRNA-binding</keyword>
<dbReference type="GO" id="GO:0072344">
    <property type="term" value="P:rescue of stalled ribosome"/>
    <property type="evidence" value="ECO:0007669"/>
    <property type="project" value="UniProtKB-UniRule"/>
</dbReference>
<evidence type="ECO:0000256" key="2">
    <source>
        <dbReference type="ARBA" id="ARBA00022730"/>
    </source>
</evidence>
<dbReference type="InterPro" id="IPR051608">
    <property type="entry name" value="RQC_Subunit_NEMF"/>
</dbReference>
<organism evidence="7 8">
    <name type="scientific">Peptostreptococcus anaerobius</name>
    <dbReference type="NCBI Taxonomy" id="1261"/>
    <lineage>
        <taxon>Bacteria</taxon>
        <taxon>Bacillati</taxon>
        <taxon>Bacillota</taxon>
        <taxon>Clostridia</taxon>
        <taxon>Peptostreptococcales</taxon>
        <taxon>Peptostreptococcaceae</taxon>
        <taxon>Peptostreptococcus</taxon>
    </lineage>
</organism>
<dbReference type="EMBL" id="UGTB01000004">
    <property type="protein sequence ID" value="SUB61409.1"/>
    <property type="molecule type" value="Genomic_DNA"/>
</dbReference>
<name>A0A379CH58_9FIRM</name>
<keyword evidence="1 5" id="KW-0820">tRNA-binding</keyword>
<evidence type="ECO:0000256" key="5">
    <source>
        <dbReference type="HAMAP-Rule" id="MF_00844"/>
    </source>
</evidence>
<dbReference type="GO" id="GO:0000049">
    <property type="term" value="F:tRNA binding"/>
    <property type="evidence" value="ECO:0007669"/>
    <property type="project" value="UniProtKB-UniRule"/>
</dbReference>
<dbReference type="HAMAP" id="MF_00844_B">
    <property type="entry name" value="RqcH_B"/>
    <property type="match status" value="1"/>
</dbReference>
<dbReference type="PANTHER" id="PTHR15239:SF6">
    <property type="entry name" value="RIBOSOME QUALITY CONTROL COMPLEX SUBUNIT NEMF"/>
    <property type="match status" value="1"/>
</dbReference>
<dbReference type="Pfam" id="PF05833">
    <property type="entry name" value="NFACT_N"/>
    <property type="match status" value="1"/>
</dbReference>